<feature type="transmembrane region" description="Helical" evidence="8">
    <location>
        <begin position="170"/>
        <end position="194"/>
    </location>
</feature>
<reference evidence="11 12" key="1">
    <citation type="journal article" date="2019" name="Nat. Plants">
        <title>Stout camphor tree genome fills gaps in understanding of flowering plant genome evolution.</title>
        <authorList>
            <person name="Chaw S.M."/>
            <person name="Liu Y.C."/>
            <person name="Wu Y.W."/>
            <person name="Wang H.Y."/>
            <person name="Lin C.I."/>
            <person name="Wu C.S."/>
            <person name="Ke H.M."/>
            <person name="Chang L.Y."/>
            <person name="Hsu C.Y."/>
            <person name="Yang H.T."/>
            <person name="Sudianto E."/>
            <person name="Hsu M.H."/>
            <person name="Wu K.P."/>
            <person name="Wang L.N."/>
            <person name="Leebens-Mack J.H."/>
            <person name="Tsai I.J."/>
        </authorList>
    </citation>
    <scope>NUCLEOTIDE SEQUENCE [LARGE SCALE GENOMIC DNA]</scope>
    <source>
        <strain evidence="12">cv. Chaw 1501</strain>
        <tissue evidence="11">Young leaves</tissue>
    </source>
</reference>
<evidence type="ECO:0000256" key="2">
    <source>
        <dbReference type="ARBA" id="ARBA00007651"/>
    </source>
</evidence>
<comment type="caution">
    <text evidence="11">The sequence shown here is derived from an EMBL/GenBank/DDBJ whole genome shotgun (WGS) entry which is preliminary data.</text>
</comment>
<dbReference type="GO" id="GO:0005886">
    <property type="term" value="C:plasma membrane"/>
    <property type="evidence" value="ECO:0007669"/>
    <property type="project" value="UniProtKB-SubCell"/>
</dbReference>
<feature type="compositionally biased region" description="Polar residues" evidence="9">
    <location>
        <begin position="1"/>
        <end position="11"/>
    </location>
</feature>
<keyword evidence="4 8" id="KW-1003">Cell membrane</keyword>
<evidence type="ECO:0000256" key="7">
    <source>
        <dbReference type="ARBA" id="ARBA00023136"/>
    </source>
</evidence>
<evidence type="ECO:0000256" key="3">
    <source>
        <dbReference type="ARBA" id="ARBA00011489"/>
    </source>
</evidence>
<evidence type="ECO:0000256" key="4">
    <source>
        <dbReference type="ARBA" id="ARBA00022475"/>
    </source>
</evidence>
<organism evidence="11 12">
    <name type="scientific">Cinnamomum micranthum f. kanehirae</name>
    <dbReference type="NCBI Taxonomy" id="337451"/>
    <lineage>
        <taxon>Eukaryota</taxon>
        <taxon>Viridiplantae</taxon>
        <taxon>Streptophyta</taxon>
        <taxon>Embryophyta</taxon>
        <taxon>Tracheophyta</taxon>
        <taxon>Spermatophyta</taxon>
        <taxon>Magnoliopsida</taxon>
        <taxon>Magnoliidae</taxon>
        <taxon>Laurales</taxon>
        <taxon>Lauraceae</taxon>
        <taxon>Cinnamomum</taxon>
    </lineage>
</organism>
<dbReference type="InterPro" id="IPR044173">
    <property type="entry name" value="CASPL"/>
</dbReference>
<feature type="transmembrane region" description="Helical" evidence="8">
    <location>
        <begin position="117"/>
        <end position="145"/>
    </location>
</feature>
<evidence type="ECO:0000256" key="6">
    <source>
        <dbReference type="ARBA" id="ARBA00022989"/>
    </source>
</evidence>
<keyword evidence="6 8" id="KW-1133">Transmembrane helix</keyword>
<evidence type="ECO:0000256" key="8">
    <source>
        <dbReference type="RuleBase" id="RU361233"/>
    </source>
</evidence>
<dbReference type="AlphaFoldDB" id="A0A443PTJ6"/>
<keyword evidence="12" id="KW-1185">Reference proteome</keyword>
<evidence type="ECO:0000256" key="9">
    <source>
        <dbReference type="SAM" id="MobiDB-lite"/>
    </source>
</evidence>
<evidence type="ECO:0000259" key="10">
    <source>
        <dbReference type="Pfam" id="PF04535"/>
    </source>
</evidence>
<dbReference type="Proteomes" id="UP000283530">
    <property type="component" value="Unassembled WGS sequence"/>
</dbReference>
<keyword evidence="7 8" id="KW-0472">Membrane</keyword>
<accession>A0A443PTJ6</accession>
<name>A0A443PTJ6_9MAGN</name>
<feature type="transmembrane region" description="Helical" evidence="8">
    <location>
        <begin position="35"/>
        <end position="55"/>
    </location>
</feature>
<comment type="similarity">
    <text evidence="2 8">Belongs to the Casparian strip membrane proteins (CASP) family.</text>
</comment>
<dbReference type="PANTHER" id="PTHR36488">
    <property type="entry name" value="CASP-LIKE PROTEIN 1U1"/>
    <property type="match status" value="1"/>
</dbReference>
<feature type="domain" description="Casparian strip membrane protein" evidence="10">
    <location>
        <begin position="29"/>
        <end position="181"/>
    </location>
</feature>
<dbReference type="NCBIfam" id="TIGR01569">
    <property type="entry name" value="A_tha_TIGR01569"/>
    <property type="match status" value="1"/>
</dbReference>
<sequence>MESQVKSNIDGTQMEESRSNQVHVANPKNIRSSDFLLRLLVIGTTLAAAIVMGLAKETEVVPVSIFPGIPPVSVKVHAKMRYSSALVYFVVANAIACGYALLSLFATIGQLGGPKGVGLGITILDVIMVALLFSGEGAAATIGVLGHEGNWHLRWNKVCNRFEKFCRSLAVSLILSMMGSLVFLLLVVLSIMHLHRRSR</sequence>
<dbReference type="STRING" id="337451.A0A443PTJ6"/>
<feature type="transmembrane region" description="Helical" evidence="8">
    <location>
        <begin position="85"/>
        <end position="105"/>
    </location>
</feature>
<protein>
    <recommendedName>
        <fullName evidence="8">CASP-like protein</fullName>
    </recommendedName>
</protein>
<gene>
    <name evidence="11" type="ORF">CKAN_02338700</name>
</gene>
<comment type="subcellular location">
    <subcellularLocation>
        <location evidence="1 8">Cell membrane</location>
        <topology evidence="1 8">Multi-pass membrane protein</topology>
    </subcellularLocation>
</comment>
<evidence type="ECO:0000313" key="11">
    <source>
        <dbReference type="EMBL" id="RWR94107.1"/>
    </source>
</evidence>
<keyword evidence="5 8" id="KW-0812">Transmembrane</keyword>
<dbReference type="OrthoDB" id="1898688at2759"/>
<evidence type="ECO:0000256" key="1">
    <source>
        <dbReference type="ARBA" id="ARBA00004651"/>
    </source>
</evidence>
<dbReference type="InterPro" id="IPR006459">
    <property type="entry name" value="CASP/CASPL"/>
</dbReference>
<dbReference type="EMBL" id="QPKB01000010">
    <property type="protein sequence ID" value="RWR94107.1"/>
    <property type="molecule type" value="Genomic_DNA"/>
</dbReference>
<dbReference type="Pfam" id="PF04535">
    <property type="entry name" value="CASP_dom"/>
    <property type="match status" value="1"/>
</dbReference>
<feature type="region of interest" description="Disordered" evidence="9">
    <location>
        <begin position="1"/>
        <end position="23"/>
    </location>
</feature>
<evidence type="ECO:0000313" key="12">
    <source>
        <dbReference type="Proteomes" id="UP000283530"/>
    </source>
</evidence>
<comment type="subunit">
    <text evidence="3 8">Homodimer and heterodimers.</text>
</comment>
<proteinExistence type="inferred from homology"/>
<dbReference type="InterPro" id="IPR006702">
    <property type="entry name" value="CASP_dom"/>
</dbReference>
<evidence type="ECO:0000256" key="5">
    <source>
        <dbReference type="ARBA" id="ARBA00022692"/>
    </source>
</evidence>
<dbReference type="PANTHER" id="PTHR36488:SF8">
    <property type="entry name" value="CASP-LIKE PROTEIN 1U1"/>
    <property type="match status" value="1"/>
</dbReference>